<evidence type="ECO:0000256" key="1">
    <source>
        <dbReference type="SAM" id="MobiDB-lite"/>
    </source>
</evidence>
<feature type="region of interest" description="Disordered" evidence="1">
    <location>
        <begin position="59"/>
        <end position="79"/>
    </location>
</feature>
<dbReference type="Pfam" id="PF07750">
    <property type="entry name" value="GcrA"/>
    <property type="match status" value="1"/>
</dbReference>
<evidence type="ECO:0000313" key="2">
    <source>
        <dbReference type="EMBL" id="MBW6397038.1"/>
    </source>
</evidence>
<dbReference type="Proteomes" id="UP001196565">
    <property type="component" value="Unassembled WGS sequence"/>
</dbReference>
<keyword evidence="3" id="KW-1185">Reference proteome</keyword>
<accession>A0ABS7A422</accession>
<reference evidence="2 3" key="1">
    <citation type="submission" date="2021-07" db="EMBL/GenBank/DDBJ databases">
        <authorList>
            <person name="So Y."/>
        </authorList>
    </citation>
    <scope>NUCLEOTIDE SEQUENCE [LARGE SCALE GENOMIC DNA]</scope>
    <source>
        <strain evidence="2 3">HJA6</strain>
    </source>
</reference>
<dbReference type="InterPro" id="IPR011681">
    <property type="entry name" value="GcrA"/>
</dbReference>
<comment type="caution">
    <text evidence="2">The sequence shown here is derived from an EMBL/GenBank/DDBJ whole genome shotgun (WGS) entry which is preliminary data.</text>
</comment>
<name>A0ABS7A422_9PROT</name>
<protein>
    <submittedName>
        <fullName evidence="2">GcrA family cell cycle regulator</fullName>
    </submittedName>
</protein>
<proteinExistence type="predicted"/>
<evidence type="ECO:0000313" key="3">
    <source>
        <dbReference type="Proteomes" id="UP001196565"/>
    </source>
</evidence>
<gene>
    <name evidence="2" type="ORF">KPL78_04220</name>
</gene>
<organism evidence="2 3">
    <name type="scientific">Roseomonas alba</name>
    <dbReference type="NCBI Taxonomy" id="2846776"/>
    <lineage>
        <taxon>Bacteria</taxon>
        <taxon>Pseudomonadati</taxon>
        <taxon>Pseudomonadota</taxon>
        <taxon>Alphaproteobacteria</taxon>
        <taxon>Acetobacterales</taxon>
        <taxon>Roseomonadaceae</taxon>
        <taxon>Roseomonas</taxon>
    </lineage>
</organism>
<dbReference type="RefSeq" id="WP_219761621.1">
    <property type="nucleotide sequence ID" value="NZ_JAHYBZ010000001.1"/>
</dbReference>
<sequence length="79" mass="8801">MTLPQRGACCWPIGEPRSPDYRTCDAPRQRGSSYCAEHHARAYRVVPAMPARLRRLVGPRRISRAASGNARRGGHSTSR</sequence>
<dbReference type="EMBL" id="JAHYBZ010000001">
    <property type="protein sequence ID" value="MBW6397038.1"/>
    <property type="molecule type" value="Genomic_DNA"/>
</dbReference>